<dbReference type="InterPro" id="IPR000150">
    <property type="entry name" value="Cof"/>
</dbReference>
<protein>
    <submittedName>
        <fullName evidence="6">Sugar/pyridoxal phosphate phosphatase YigL</fullName>
    </submittedName>
</protein>
<dbReference type="PROSITE" id="PS01228">
    <property type="entry name" value="COF_1"/>
    <property type="match status" value="1"/>
</dbReference>
<dbReference type="AlphaFoldDB" id="A0A1E5E356"/>
<organism evidence="6 7">
    <name type="scientific">Vibrio rumoiensis 1S-45</name>
    <dbReference type="NCBI Taxonomy" id="1188252"/>
    <lineage>
        <taxon>Bacteria</taxon>
        <taxon>Pseudomonadati</taxon>
        <taxon>Pseudomonadota</taxon>
        <taxon>Gammaproteobacteria</taxon>
        <taxon>Vibrionales</taxon>
        <taxon>Vibrionaceae</taxon>
        <taxon>Vibrio</taxon>
    </lineage>
</organism>
<dbReference type="OrthoDB" id="5498330at2"/>
<dbReference type="GO" id="GO:0000287">
    <property type="term" value="F:magnesium ion binding"/>
    <property type="evidence" value="ECO:0007669"/>
    <property type="project" value="UniProtKB-ARBA"/>
</dbReference>
<dbReference type="PANTHER" id="PTHR47267">
    <property type="match status" value="1"/>
</dbReference>
<dbReference type="InterPro" id="IPR036412">
    <property type="entry name" value="HAD-like_sf"/>
</dbReference>
<keyword evidence="2" id="KW-0479">Metal-binding</keyword>
<evidence type="ECO:0000313" key="6">
    <source>
        <dbReference type="EMBL" id="OEF26103.1"/>
    </source>
</evidence>
<evidence type="ECO:0000256" key="1">
    <source>
        <dbReference type="ARBA" id="ARBA00001946"/>
    </source>
</evidence>
<evidence type="ECO:0000256" key="5">
    <source>
        <dbReference type="ARBA" id="ARBA00034778"/>
    </source>
</evidence>
<name>A0A1E5E356_9VIBR</name>
<dbReference type="Gene3D" id="3.30.1240.10">
    <property type="match status" value="1"/>
</dbReference>
<dbReference type="SUPFAM" id="SSF56784">
    <property type="entry name" value="HAD-like"/>
    <property type="match status" value="1"/>
</dbReference>
<keyword evidence="7" id="KW-1185">Reference proteome</keyword>
<comment type="similarity">
    <text evidence="5">Belongs to the HAD-like hydrolase superfamily. Cof family.</text>
</comment>
<dbReference type="CDD" id="cd07516">
    <property type="entry name" value="HAD_Pase"/>
    <property type="match status" value="1"/>
</dbReference>
<dbReference type="Pfam" id="PF08282">
    <property type="entry name" value="Hydrolase_3"/>
    <property type="match status" value="1"/>
</dbReference>
<keyword evidence="4" id="KW-0460">Magnesium</keyword>
<dbReference type="SFLD" id="SFLDG01144">
    <property type="entry name" value="C2.B.4:_PGP_Like"/>
    <property type="match status" value="1"/>
</dbReference>
<keyword evidence="3" id="KW-0378">Hydrolase</keyword>
<dbReference type="NCBIfam" id="TIGR00099">
    <property type="entry name" value="Cof-subfamily"/>
    <property type="match status" value="1"/>
</dbReference>
<dbReference type="PANTHER" id="PTHR47267:SF4">
    <property type="entry name" value="PYRIDOXAL PHOSPHATE PHOSPHATASE YIGL"/>
    <property type="match status" value="1"/>
</dbReference>
<reference evidence="6 7" key="1">
    <citation type="journal article" date="2012" name="Science">
        <title>Ecological populations of bacteria act as socially cohesive units of antibiotic production and resistance.</title>
        <authorList>
            <person name="Cordero O.X."/>
            <person name="Wildschutte H."/>
            <person name="Kirkup B."/>
            <person name="Proehl S."/>
            <person name="Ngo L."/>
            <person name="Hussain F."/>
            <person name="Le Roux F."/>
            <person name="Mincer T."/>
            <person name="Polz M.F."/>
        </authorList>
    </citation>
    <scope>NUCLEOTIDE SEQUENCE [LARGE SCALE GENOMIC DNA]</scope>
    <source>
        <strain evidence="6 7">1S-45</strain>
    </source>
</reference>
<dbReference type="NCBIfam" id="TIGR01484">
    <property type="entry name" value="HAD-SF-IIB"/>
    <property type="match status" value="1"/>
</dbReference>
<dbReference type="Proteomes" id="UP000094070">
    <property type="component" value="Unassembled WGS sequence"/>
</dbReference>
<dbReference type="SFLD" id="SFLDG01140">
    <property type="entry name" value="C2.B:_Phosphomannomutase_and_P"/>
    <property type="match status" value="1"/>
</dbReference>
<evidence type="ECO:0000313" key="7">
    <source>
        <dbReference type="Proteomes" id="UP000094070"/>
    </source>
</evidence>
<dbReference type="EMBL" id="AJYK02000052">
    <property type="protein sequence ID" value="OEF26103.1"/>
    <property type="molecule type" value="Genomic_DNA"/>
</dbReference>
<dbReference type="STRING" id="1188252.A1QC_07470"/>
<evidence type="ECO:0000256" key="2">
    <source>
        <dbReference type="ARBA" id="ARBA00022723"/>
    </source>
</evidence>
<comment type="cofactor">
    <cofactor evidence="1">
        <name>Mg(2+)</name>
        <dbReference type="ChEBI" id="CHEBI:18420"/>
    </cofactor>
</comment>
<dbReference type="PROSITE" id="PS01229">
    <property type="entry name" value="COF_2"/>
    <property type="match status" value="1"/>
</dbReference>
<proteinExistence type="inferred from homology"/>
<dbReference type="eggNOG" id="COG0561">
    <property type="taxonomic scope" value="Bacteria"/>
</dbReference>
<evidence type="ECO:0000256" key="3">
    <source>
        <dbReference type="ARBA" id="ARBA00022801"/>
    </source>
</evidence>
<sequence>MSNPISSTSSSNHNFHIVASDLDGTLLLPDHTLGEFTKKTLKKLHEKGMTFIFATGRHHVDVESFRTSAGIPAYMITSNGARVHSPDNELLYSKNLPEDVIQPIVDIIKQDPNHRIHIYRSNDWLTDKEDLKLSKHHQESGFNYSLFDTNNAPTEDIAKLFFTHPDHDHLAEYEQQLKAEFGDRISIAFSTPWCLEMMAPNVSKGDALQAVAQKLGKELEHCVSFGDGMNDVEMLAAAHKGLIMGTAHEKVMKALPNNDIIGSSADEAVAHYLEDHLL</sequence>
<accession>A0A1E5E356</accession>
<comment type="caution">
    <text evidence="6">The sequence shown here is derived from an EMBL/GenBank/DDBJ whole genome shotgun (WGS) entry which is preliminary data.</text>
</comment>
<evidence type="ECO:0000256" key="4">
    <source>
        <dbReference type="ARBA" id="ARBA00022842"/>
    </source>
</evidence>
<dbReference type="SFLD" id="SFLDS00003">
    <property type="entry name" value="Haloacid_Dehalogenase"/>
    <property type="match status" value="1"/>
</dbReference>
<gene>
    <name evidence="6" type="ORF">A1QC_07470</name>
</gene>
<dbReference type="Gene3D" id="3.40.50.1000">
    <property type="entry name" value="HAD superfamily/HAD-like"/>
    <property type="match status" value="1"/>
</dbReference>
<dbReference type="RefSeq" id="WP_017024294.1">
    <property type="nucleotide sequence ID" value="NZ_AJYK02000052.1"/>
</dbReference>
<dbReference type="GO" id="GO:0016791">
    <property type="term" value="F:phosphatase activity"/>
    <property type="evidence" value="ECO:0007669"/>
    <property type="project" value="UniProtKB-ARBA"/>
</dbReference>
<dbReference type="InterPro" id="IPR023214">
    <property type="entry name" value="HAD_sf"/>
</dbReference>
<dbReference type="InterPro" id="IPR006379">
    <property type="entry name" value="HAD-SF_hydro_IIB"/>
</dbReference>